<name>A0AAD3D743_9STRA</name>
<dbReference type="PROSITE" id="PS50115">
    <property type="entry name" value="ARFGAP"/>
    <property type="match status" value="1"/>
</dbReference>
<feature type="domain" description="Arf-GAP" evidence="3">
    <location>
        <begin position="263"/>
        <end position="402"/>
    </location>
</feature>
<dbReference type="AlphaFoldDB" id="A0AAD3D743"/>
<comment type="caution">
    <text evidence="4">The sequence shown here is derived from an EMBL/GenBank/DDBJ whole genome shotgun (WGS) entry which is preliminary data.</text>
</comment>
<organism evidence="4 5">
    <name type="scientific">Chaetoceros tenuissimus</name>
    <dbReference type="NCBI Taxonomy" id="426638"/>
    <lineage>
        <taxon>Eukaryota</taxon>
        <taxon>Sar</taxon>
        <taxon>Stramenopiles</taxon>
        <taxon>Ochrophyta</taxon>
        <taxon>Bacillariophyta</taxon>
        <taxon>Coscinodiscophyceae</taxon>
        <taxon>Chaetocerotophycidae</taxon>
        <taxon>Chaetocerotales</taxon>
        <taxon>Chaetocerotaceae</taxon>
        <taxon>Chaetoceros</taxon>
    </lineage>
</organism>
<dbReference type="InterPro" id="IPR001164">
    <property type="entry name" value="ArfGAP_dom"/>
</dbReference>
<dbReference type="InterPro" id="IPR038508">
    <property type="entry name" value="ArfGAP_dom_sf"/>
</dbReference>
<dbReference type="GO" id="GO:0005096">
    <property type="term" value="F:GTPase activator activity"/>
    <property type="evidence" value="ECO:0007669"/>
    <property type="project" value="InterPro"/>
</dbReference>
<accession>A0AAD3D743</accession>
<evidence type="ECO:0000313" key="5">
    <source>
        <dbReference type="Proteomes" id="UP001054902"/>
    </source>
</evidence>
<evidence type="ECO:0000256" key="1">
    <source>
        <dbReference type="PROSITE-ProRule" id="PRU00288"/>
    </source>
</evidence>
<dbReference type="InterPro" id="IPR037278">
    <property type="entry name" value="ARFGAP/RecO"/>
</dbReference>
<feature type="compositionally biased region" description="Basic and acidic residues" evidence="2">
    <location>
        <begin position="89"/>
        <end position="98"/>
    </location>
</feature>
<dbReference type="SUPFAM" id="SSF57863">
    <property type="entry name" value="ArfGap/RecO-like zinc finger"/>
    <property type="match status" value="1"/>
</dbReference>
<reference evidence="4 5" key="1">
    <citation type="journal article" date="2021" name="Sci. Rep.">
        <title>The genome of the diatom Chaetoceros tenuissimus carries an ancient integrated fragment of an extant virus.</title>
        <authorList>
            <person name="Hongo Y."/>
            <person name="Kimura K."/>
            <person name="Takaki Y."/>
            <person name="Yoshida Y."/>
            <person name="Baba S."/>
            <person name="Kobayashi G."/>
            <person name="Nagasaki K."/>
            <person name="Hano T."/>
            <person name="Tomaru Y."/>
        </authorList>
    </citation>
    <scope>NUCLEOTIDE SEQUENCE [LARGE SCALE GENOMIC DNA]</scope>
    <source>
        <strain evidence="4 5">NIES-3715</strain>
    </source>
</reference>
<feature type="region of interest" description="Disordered" evidence="2">
    <location>
        <begin position="1"/>
        <end position="33"/>
    </location>
</feature>
<dbReference type="SMART" id="SM00105">
    <property type="entry name" value="ArfGap"/>
    <property type="match status" value="1"/>
</dbReference>
<dbReference type="Proteomes" id="UP001054902">
    <property type="component" value="Unassembled WGS sequence"/>
</dbReference>
<evidence type="ECO:0000259" key="3">
    <source>
        <dbReference type="PROSITE" id="PS50115"/>
    </source>
</evidence>
<keyword evidence="5" id="KW-1185">Reference proteome</keyword>
<dbReference type="EMBL" id="BLLK01000062">
    <property type="protein sequence ID" value="GFH59064.1"/>
    <property type="molecule type" value="Genomic_DNA"/>
</dbReference>
<feature type="region of interest" description="Disordered" evidence="2">
    <location>
        <begin position="46"/>
        <end position="98"/>
    </location>
</feature>
<protein>
    <recommendedName>
        <fullName evidence="3">Arf-GAP domain-containing protein</fullName>
    </recommendedName>
</protein>
<keyword evidence="1" id="KW-0479">Metal-binding</keyword>
<keyword evidence="1" id="KW-0862">Zinc</keyword>
<gene>
    <name evidence="4" type="ORF">CTEN210_15540</name>
</gene>
<dbReference type="GO" id="GO:0008270">
    <property type="term" value="F:zinc ion binding"/>
    <property type="evidence" value="ECO:0007669"/>
    <property type="project" value="UniProtKB-KW"/>
</dbReference>
<feature type="compositionally biased region" description="Polar residues" evidence="2">
    <location>
        <begin position="21"/>
        <end position="31"/>
    </location>
</feature>
<evidence type="ECO:0000256" key="2">
    <source>
        <dbReference type="SAM" id="MobiDB-lite"/>
    </source>
</evidence>
<sequence>MNVSKSFHDFASIQAKDNGVRSLNQDRQGPSQRDFKIAMNSMAFDSLPRLKQERRTSKLSRRSSSRIRSSSDMNLLTSGPKHVSPFFNDSDHASMFKPRSNERINPMEVPEKVDVEKKTKFSSSASVKSFTSSKGKKSYSRYVSIESIQKELRPHYPDDRPPSSFKDFDAWMEHCRDIIALRRRSKIAPDRKDPLRPMVQEDSLKYKPTNDISFMCDIERENNLIGFKPSWQSEEQGISPFLAAVTQLKEDSSNSHLLDTSMKNLLSIVKLLPGNERCCDCGRFDGETPSIKILWASVSHATLLCGECAFRHVTDGLQQSNIKSFGEDGDTNWNVDEVLTMLEGCNDAFQSYILKQNKKNNRSIMYGGLLSCTNGKLKPLYESTIVRQYRKDLAKKALKQRDLMAITRS</sequence>
<dbReference type="Pfam" id="PF01412">
    <property type="entry name" value="ArfGap"/>
    <property type="match status" value="1"/>
</dbReference>
<proteinExistence type="predicted"/>
<dbReference type="Gene3D" id="1.10.220.150">
    <property type="entry name" value="Arf GTPase activating protein"/>
    <property type="match status" value="1"/>
</dbReference>
<evidence type="ECO:0000313" key="4">
    <source>
        <dbReference type="EMBL" id="GFH59064.1"/>
    </source>
</evidence>
<keyword evidence="1" id="KW-0863">Zinc-finger</keyword>